<gene>
    <name evidence="1" type="ORF">VroAM7_48640</name>
</gene>
<dbReference type="RefSeq" id="WP_143694191.1">
    <property type="nucleotide sequence ID" value="NZ_AP019799.1"/>
</dbReference>
<proteinExistence type="predicted"/>
<dbReference type="InterPro" id="IPR025409">
    <property type="entry name" value="DUF4303"/>
</dbReference>
<evidence type="ECO:0000313" key="1">
    <source>
        <dbReference type="EMBL" id="BBL92211.1"/>
    </source>
</evidence>
<dbReference type="Pfam" id="PF14136">
    <property type="entry name" value="DUF4303"/>
    <property type="match status" value="1"/>
</dbReference>
<evidence type="ECO:0000313" key="2">
    <source>
        <dbReference type="Proteomes" id="UP000315115"/>
    </source>
</evidence>
<organism evidence="1 2">
    <name type="scientific">Vibrio rotiferianus</name>
    <dbReference type="NCBI Taxonomy" id="190895"/>
    <lineage>
        <taxon>Bacteria</taxon>
        <taxon>Pseudomonadati</taxon>
        <taxon>Pseudomonadota</taxon>
        <taxon>Gammaproteobacteria</taxon>
        <taxon>Vibrionales</taxon>
        <taxon>Vibrionaceae</taxon>
        <taxon>Vibrio</taxon>
    </lineage>
</organism>
<reference evidence="2" key="1">
    <citation type="submission" date="2019-07" db="EMBL/GenBank/DDBJ databases">
        <title>Complete Genome Sequences of Vibrion rotiferianus strain AM7.</title>
        <authorList>
            <person name="Miyazaki K."/>
            <person name="Wiseschart A."/>
            <person name="Pootanakit K."/>
            <person name="Ishimori K."/>
            <person name="Kitahara K."/>
        </authorList>
    </citation>
    <scope>NUCLEOTIDE SEQUENCE [LARGE SCALE GENOMIC DNA]</scope>
    <source>
        <strain evidence="2">AM7</strain>
    </source>
</reference>
<name>A0A510IFE8_9VIBR</name>
<protein>
    <recommendedName>
        <fullName evidence="3">DUF4303 domain-containing protein</fullName>
    </recommendedName>
</protein>
<dbReference type="AlphaFoldDB" id="A0A510IFE8"/>
<accession>A0A510IFE8</accession>
<dbReference type="Proteomes" id="UP000315115">
    <property type="component" value="Chromosome 2"/>
</dbReference>
<sequence length="176" mass="20727">MNTVQLKDAIVKAIIDTVEYISKESYWDDVISFSLYSDEDYMSLALLFNTNAHYQDVKDDEYPLTYKFSPAEWFSETLYDDHFINNNEAFTSISEFLFKESSNCKDFALYKSFIEESCKLAILYCIENNIFRKPKNTIYLFMISDGYDEKEIIRINSCFNSECNNKLLAEWVGSEF</sequence>
<evidence type="ECO:0008006" key="3">
    <source>
        <dbReference type="Google" id="ProtNLM"/>
    </source>
</evidence>
<dbReference type="EMBL" id="AP019799">
    <property type="protein sequence ID" value="BBL92211.1"/>
    <property type="molecule type" value="Genomic_DNA"/>
</dbReference>